<feature type="region of interest" description="Disordered" evidence="7">
    <location>
        <begin position="1151"/>
        <end position="1248"/>
    </location>
</feature>
<dbReference type="InterPro" id="IPR001040">
    <property type="entry name" value="TIF_eIF_4E"/>
</dbReference>
<dbReference type="Pfam" id="PF01652">
    <property type="entry name" value="IF4E"/>
    <property type="match status" value="1"/>
</dbReference>
<feature type="compositionally biased region" description="Basic and acidic residues" evidence="7">
    <location>
        <begin position="507"/>
        <end position="517"/>
    </location>
</feature>
<dbReference type="InterPro" id="IPR013761">
    <property type="entry name" value="SAM/pointed_sf"/>
</dbReference>
<dbReference type="GO" id="GO:0000340">
    <property type="term" value="F:RNA 7-methylguanosine cap binding"/>
    <property type="evidence" value="ECO:0007669"/>
    <property type="project" value="TreeGrafter"/>
</dbReference>
<evidence type="ECO:0000256" key="4">
    <source>
        <dbReference type="ARBA" id="ARBA00022884"/>
    </source>
</evidence>
<evidence type="ECO:0000256" key="6">
    <source>
        <dbReference type="RuleBase" id="RU004374"/>
    </source>
</evidence>
<reference evidence="8" key="1">
    <citation type="submission" date="2021-01" db="EMBL/GenBank/DDBJ databases">
        <authorList>
            <person name="Corre E."/>
            <person name="Pelletier E."/>
            <person name="Niang G."/>
            <person name="Scheremetjew M."/>
            <person name="Finn R."/>
            <person name="Kale V."/>
            <person name="Holt S."/>
            <person name="Cochrane G."/>
            <person name="Meng A."/>
            <person name="Brown T."/>
            <person name="Cohen L."/>
        </authorList>
    </citation>
    <scope>NUCLEOTIDE SEQUENCE</scope>
    <source>
        <strain evidence="8">NIES-381</strain>
    </source>
</reference>
<evidence type="ECO:0000256" key="2">
    <source>
        <dbReference type="ARBA" id="ARBA00022540"/>
    </source>
</evidence>
<comment type="similarity">
    <text evidence="1 6">Belongs to the eukaryotic initiation factor 4E family.</text>
</comment>
<evidence type="ECO:0008006" key="9">
    <source>
        <dbReference type="Google" id="ProtNLM"/>
    </source>
</evidence>
<feature type="region of interest" description="Disordered" evidence="7">
    <location>
        <begin position="747"/>
        <end position="766"/>
    </location>
</feature>
<organism evidence="8">
    <name type="scientific">Eutreptiella gymnastica</name>
    <dbReference type="NCBI Taxonomy" id="73025"/>
    <lineage>
        <taxon>Eukaryota</taxon>
        <taxon>Discoba</taxon>
        <taxon>Euglenozoa</taxon>
        <taxon>Euglenida</taxon>
        <taxon>Spirocuta</taxon>
        <taxon>Euglenophyceae</taxon>
        <taxon>Eutreptiales</taxon>
        <taxon>Eutreptiaceae</taxon>
        <taxon>Eutreptiella</taxon>
    </lineage>
</organism>
<keyword evidence="4 6" id="KW-0694">RNA-binding</keyword>
<keyword evidence="5 6" id="KW-0648">Protein biosynthesis</keyword>
<evidence type="ECO:0000256" key="3">
    <source>
        <dbReference type="ARBA" id="ARBA00022845"/>
    </source>
</evidence>
<feature type="region of interest" description="Disordered" evidence="7">
    <location>
        <begin position="500"/>
        <end position="529"/>
    </location>
</feature>
<dbReference type="AlphaFoldDB" id="A0A7S1NJQ7"/>
<dbReference type="SUPFAM" id="SSF47769">
    <property type="entry name" value="SAM/Pointed domain"/>
    <property type="match status" value="1"/>
</dbReference>
<dbReference type="EMBL" id="HBGA01094735">
    <property type="protein sequence ID" value="CAD9024276.1"/>
    <property type="molecule type" value="Transcribed_RNA"/>
</dbReference>
<evidence type="ECO:0000256" key="1">
    <source>
        <dbReference type="ARBA" id="ARBA00009860"/>
    </source>
</evidence>
<feature type="compositionally biased region" description="Pro residues" evidence="7">
    <location>
        <begin position="1172"/>
        <end position="1192"/>
    </location>
</feature>
<feature type="region of interest" description="Disordered" evidence="7">
    <location>
        <begin position="935"/>
        <end position="979"/>
    </location>
</feature>
<keyword evidence="2 6" id="KW-0396">Initiation factor</keyword>
<keyword evidence="3" id="KW-0810">Translation regulation</keyword>
<accession>A0A7S1NJQ7</accession>
<gene>
    <name evidence="8" type="ORF">EGYM00392_LOCUS35401</name>
</gene>
<evidence type="ECO:0000256" key="7">
    <source>
        <dbReference type="SAM" id="MobiDB-lite"/>
    </source>
</evidence>
<dbReference type="GO" id="GO:0006417">
    <property type="term" value="P:regulation of translation"/>
    <property type="evidence" value="ECO:0007669"/>
    <property type="project" value="UniProtKB-KW"/>
</dbReference>
<dbReference type="GO" id="GO:0016281">
    <property type="term" value="C:eukaryotic translation initiation factor 4F complex"/>
    <property type="evidence" value="ECO:0007669"/>
    <property type="project" value="TreeGrafter"/>
</dbReference>
<dbReference type="CDD" id="cd09487">
    <property type="entry name" value="SAM_superfamily"/>
    <property type="match status" value="1"/>
</dbReference>
<name>A0A7S1NJQ7_9EUGL</name>
<evidence type="ECO:0000256" key="5">
    <source>
        <dbReference type="ARBA" id="ARBA00022917"/>
    </source>
</evidence>
<dbReference type="PANTHER" id="PTHR11960">
    <property type="entry name" value="EUKARYOTIC TRANSLATION INITIATION FACTOR 4E RELATED"/>
    <property type="match status" value="1"/>
</dbReference>
<dbReference type="Gene3D" id="3.30.760.10">
    <property type="entry name" value="RNA Cap, Translation Initiation Factor Eif4e"/>
    <property type="match status" value="1"/>
</dbReference>
<proteinExistence type="inferred from homology"/>
<dbReference type="InterPro" id="IPR023398">
    <property type="entry name" value="TIF_eIF4e-like"/>
</dbReference>
<dbReference type="Gene3D" id="1.10.150.50">
    <property type="entry name" value="Transcription Factor, Ets-1"/>
    <property type="match status" value="1"/>
</dbReference>
<evidence type="ECO:0000313" key="8">
    <source>
        <dbReference type="EMBL" id="CAD9024276.1"/>
    </source>
</evidence>
<protein>
    <recommendedName>
        <fullName evidence="9">SAM domain-containing protein</fullName>
    </recommendedName>
</protein>
<dbReference type="GO" id="GO:0003743">
    <property type="term" value="F:translation initiation factor activity"/>
    <property type="evidence" value="ECO:0007669"/>
    <property type="project" value="UniProtKB-KW"/>
</dbReference>
<feature type="compositionally biased region" description="Polar residues" evidence="7">
    <location>
        <begin position="961"/>
        <end position="973"/>
    </location>
</feature>
<dbReference type="SUPFAM" id="SSF55418">
    <property type="entry name" value="eIF4e-like"/>
    <property type="match status" value="1"/>
</dbReference>
<sequence length="1248" mass="138328">MSLEGGLINAVAAIHTSQRACVFIDEVIEQNVLHDCHLQVRLHVGWPFFAALNGRTVIRPLLDAAQPYIAVYPTAGMEPQLGNIVHILRAWLSGTSHALTLKTTVDPPCIQVDFGCDLSPMQVQTDVVTALKEGGFTFVEILPPEVVMWTNHNVEKLVYTTTWNQPVGFKSLSPKTWDECLALRARVEDTLMAMDLANQLQKVQRVTFSIGLCPFSIWHFPHKLKEALEGAGGVISAAYMDFYAADLSIATCMPNRILESTPKLLQILGSATPTVVANPSLSQMRMISSELHRLGEFRKNGERFMHRAEGPIVAIALKGRKCTTHVEECVLLHKAHGLLACAVDVENSICYVSRTEELSDEATMQIFHDLGFEGTMTIADADSDHGEKFTALLVARQLEGLLDDNVATIHALDLLHQVAPVHRKRPRLLDDECYDLHAPPAPSVPNKSRRVVSQYELLMCAPLEVRMKANGAGLALELGVPTQTTLSIFTWNSNAALDMESNTTSPEKLDRECKSPDTKSSTSFGSNPEDDRVYAQILGAESLYMVMEVTRDDDVTDEGMPGNVVGVHSADSTFVFEHEWTLWFHRGDIDEKPVMTDTLHKVGSFGTPGGFWQLWAALDVHLLREGCSLHLCKKGTPPPWEDSMDHWMAEGMAVPSRFQLWSSLVLSTVGEMISSDTDRVCALVLTAGGQGGDRIRLWTDAGQGYHMDLLLPDPTQCLCSTPLNMELQRLLWPASPDKMEMFSPVVVPKSKPSPPEAPPVLKTASPSPDATLSFDMLIRDTAESDAAEVKEWLITNELGHHWDAMHGDGYDDMRSILALEETDLDDLGFTAADKTKLFRARGTYKLPDRKKLSINSHGRSMNGSRNARPIPVRSGSVPKGGLSPDALPFQPQNMSPHQHMGMSPPRAAQVFPFQNSPIAPSEHIIQKALNQYQQSSPPAAVLTDRWSSSPVQPPSQWPSSFGSPPNQRFTSKLNPEAPAFQPPALAEHMFEKPKVGWREMKNGREWRSVDWEGLLPEERQELWEKMEERTAVELTEASQEAIQRMFPVPEPSWQVLGKHVFIRTGSSLEPLPGGYREGQVLSLTVCGIGENPRLVALKVDRVVSECGTPHVVLYKSKCTRQEESNHIETWKALSAPLTLEGVVKTVWRMRQQKRSSGARPKNWEEPFEPFDRPPPFAAQNPPPFHFPDPPALNPWAPQPSQGPDRGAQWHPQQDAPPPRGSNWGPGGSDWHTQQGPWADNLPPGGATW</sequence>
<dbReference type="PANTHER" id="PTHR11960:SF8">
    <property type="entry name" value="EUKARYOTIC TRANSLATION INITIATION FACTOR 4E1-RELATED"/>
    <property type="match status" value="1"/>
</dbReference>